<dbReference type="EMBL" id="JAKOGI010002499">
    <property type="protein sequence ID" value="KAJ8421851.1"/>
    <property type="molecule type" value="Genomic_DNA"/>
</dbReference>
<dbReference type="OrthoDB" id="1000497at2759"/>
<organism evidence="1 2">
    <name type="scientific">Carnegiea gigantea</name>
    <dbReference type="NCBI Taxonomy" id="171969"/>
    <lineage>
        <taxon>Eukaryota</taxon>
        <taxon>Viridiplantae</taxon>
        <taxon>Streptophyta</taxon>
        <taxon>Embryophyta</taxon>
        <taxon>Tracheophyta</taxon>
        <taxon>Spermatophyta</taxon>
        <taxon>Magnoliopsida</taxon>
        <taxon>eudicotyledons</taxon>
        <taxon>Gunneridae</taxon>
        <taxon>Pentapetalae</taxon>
        <taxon>Caryophyllales</taxon>
        <taxon>Cactineae</taxon>
        <taxon>Cactaceae</taxon>
        <taxon>Cactoideae</taxon>
        <taxon>Echinocereeae</taxon>
        <taxon>Carnegiea</taxon>
    </lineage>
</organism>
<protein>
    <submittedName>
        <fullName evidence="1">Uncharacterized protein</fullName>
    </submittedName>
</protein>
<dbReference type="AlphaFoldDB" id="A0A9Q1JIV4"/>
<evidence type="ECO:0000313" key="2">
    <source>
        <dbReference type="Proteomes" id="UP001153076"/>
    </source>
</evidence>
<reference evidence="1" key="1">
    <citation type="submission" date="2022-04" db="EMBL/GenBank/DDBJ databases">
        <title>Carnegiea gigantea Genome sequencing and assembly v2.</title>
        <authorList>
            <person name="Copetti D."/>
            <person name="Sanderson M.J."/>
            <person name="Burquez A."/>
            <person name="Wojciechowski M.F."/>
        </authorList>
    </citation>
    <scope>NUCLEOTIDE SEQUENCE</scope>
    <source>
        <strain evidence="1">SGP5-SGP5p</strain>
        <tissue evidence="1">Aerial part</tissue>
    </source>
</reference>
<evidence type="ECO:0000313" key="1">
    <source>
        <dbReference type="EMBL" id="KAJ8421851.1"/>
    </source>
</evidence>
<sequence>MEVENRFNPNFATKRYEVRKRDKKTTIARDLEYEITQFNRNDYVDDKEEDAQLIHARYQSLEQHRTWWPTTTFFTIICTPAARLRVVEIELEKDRTRIKQSKVNSSWLKAARNKMSKAFGSWVIDTNVLFTVVDSVYTNPLLETIREVGPYIRAPSSYALLDVYLPEADISLIPNTYIDKVKIGKTGR</sequence>
<comment type="caution">
    <text evidence="1">The sequence shown here is derived from an EMBL/GenBank/DDBJ whole genome shotgun (WGS) entry which is preliminary data.</text>
</comment>
<name>A0A9Q1JIV4_9CARY</name>
<dbReference type="Proteomes" id="UP001153076">
    <property type="component" value="Unassembled WGS sequence"/>
</dbReference>
<gene>
    <name evidence="1" type="ORF">Cgig2_014901</name>
</gene>
<proteinExistence type="predicted"/>
<accession>A0A9Q1JIV4</accession>
<keyword evidence="2" id="KW-1185">Reference proteome</keyword>